<keyword evidence="2" id="KW-1185">Reference proteome</keyword>
<evidence type="ECO:0000313" key="2">
    <source>
        <dbReference type="Proteomes" id="UP000054359"/>
    </source>
</evidence>
<protein>
    <submittedName>
        <fullName evidence="1">Uncharacterized protein</fullName>
    </submittedName>
</protein>
<proteinExistence type="predicted"/>
<name>A0A087TUG2_STEMI</name>
<feature type="non-terminal residue" evidence="1">
    <location>
        <position position="46"/>
    </location>
</feature>
<evidence type="ECO:0000313" key="1">
    <source>
        <dbReference type="EMBL" id="KFM68751.1"/>
    </source>
</evidence>
<accession>A0A087TUG2</accession>
<dbReference type="AlphaFoldDB" id="A0A087TUG2"/>
<gene>
    <name evidence="1" type="ORF">X975_00601</name>
</gene>
<reference evidence="1 2" key="1">
    <citation type="submission" date="2013-11" db="EMBL/GenBank/DDBJ databases">
        <title>Genome sequencing of Stegodyphus mimosarum.</title>
        <authorList>
            <person name="Bechsgaard J."/>
        </authorList>
    </citation>
    <scope>NUCLEOTIDE SEQUENCE [LARGE SCALE GENOMIC DNA]</scope>
</reference>
<dbReference type="EMBL" id="KK116787">
    <property type="protein sequence ID" value="KFM68751.1"/>
    <property type="molecule type" value="Genomic_DNA"/>
</dbReference>
<organism evidence="1 2">
    <name type="scientific">Stegodyphus mimosarum</name>
    <name type="common">African social velvet spider</name>
    <dbReference type="NCBI Taxonomy" id="407821"/>
    <lineage>
        <taxon>Eukaryota</taxon>
        <taxon>Metazoa</taxon>
        <taxon>Ecdysozoa</taxon>
        <taxon>Arthropoda</taxon>
        <taxon>Chelicerata</taxon>
        <taxon>Arachnida</taxon>
        <taxon>Araneae</taxon>
        <taxon>Araneomorphae</taxon>
        <taxon>Entelegynae</taxon>
        <taxon>Eresoidea</taxon>
        <taxon>Eresidae</taxon>
        <taxon>Stegodyphus</taxon>
    </lineage>
</organism>
<dbReference type="Proteomes" id="UP000054359">
    <property type="component" value="Unassembled WGS sequence"/>
</dbReference>
<sequence length="46" mass="5472">MINGDQTLNHLIHLLELFELEFLYAPPSKSEIYIHSAYQVRYKAQH</sequence>